<dbReference type="AlphaFoldDB" id="A0A4R5PMP6"/>
<comment type="caution">
    <text evidence="1">The sequence shown here is derived from an EMBL/GenBank/DDBJ whole genome shotgun (WGS) entry which is preliminary data.</text>
</comment>
<keyword evidence="2" id="KW-1185">Reference proteome</keyword>
<dbReference type="OrthoDB" id="7824597at2"/>
<dbReference type="InterPro" id="IPR023157">
    <property type="entry name" value="AGR-C-984p-like_sf"/>
</dbReference>
<organism evidence="1 2">
    <name type="scientific">Pseudohoeflea suaedae</name>
    <dbReference type="NCBI Taxonomy" id="877384"/>
    <lineage>
        <taxon>Bacteria</taxon>
        <taxon>Pseudomonadati</taxon>
        <taxon>Pseudomonadota</taxon>
        <taxon>Alphaproteobacteria</taxon>
        <taxon>Hyphomicrobiales</taxon>
        <taxon>Rhizobiaceae</taxon>
        <taxon>Pseudohoeflea</taxon>
    </lineage>
</organism>
<dbReference type="Gene3D" id="1.10.3700.10">
    <property type="entry name" value="AGR C 984p-like"/>
    <property type="match status" value="1"/>
</dbReference>
<dbReference type="Proteomes" id="UP000295131">
    <property type="component" value="Unassembled WGS sequence"/>
</dbReference>
<evidence type="ECO:0000313" key="1">
    <source>
        <dbReference type="EMBL" id="TDH38256.1"/>
    </source>
</evidence>
<dbReference type="RefSeq" id="WP_133283090.1">
    <property type="nucleotide sequence ID" value="NZ_SMSI01000001.1"/>
</dbReference>
<accession>A0A4R5PMP6</accession>
<name>A0A4R5PMP6_9HYPH</name>
<dbReference type="EMBL" id="SMSI01000001">
    <property type="protein sequence ID" value="TDH38256.1"/>
    <property type="molecule type" value="Genomic_DNA"/>
</dbReference>
<gene>
    <name evidence="1" type="ORF">E2A64_03825</name>
</gene>
<proteinExistence type="predicted"/>
<reference evidence="1 2" key="1">
    <citation type="journal article" date="2013" name="Int. J. Syst. Evol. Microbiol.">
        <title>Hoeflea suaedae sp. nov., an endophytic bacterium isolated from the root of the halophyte Suaeda maritima.</title>
        <authorList>
            <person name="Chung E.J."/>
            <person name="Park J.A."/>
            <person name="Pramanik P."/>
            <person name="Bibi F."/>
            <person name="Jeon C.O."/>
            <person name="Chung Y.R."/>
        </authorList>
    </citation>
    <scope>NUCLEOTIDE SEQUENCE [LARGE SCALE GENOMIC DNA]</scope>
    <source>
        <strain evidence="1 2">YC6898</strain>
    </source>
</reference>
<dbReference type="InterPro" id="IPR010626">
    <property type="entry name" value="DUF1217"/>
</dbReference>
<dbReference type="Pfam" id="PF06748">
    <property type="entry name" value="DUF1217"/>
    <property type="match status" value="1"/>
</dbReference>
<dbReference type="SUPFAM" id="SSF158837">
    <property type="entry name" value="AGR C 984p-like"/>
    <property type="match status" value="1"/>
</dbReference>
<protein>
    <submittedName>
        <fullName evidence="1">DUF1217 domain-containing protein</fullName>
    </submittedName>
</protein>
<evidence type="ECO:0000313" key="2">
    <source>
        <dbReference type="Proteomes" id="UP000295131"/>
    </source>
</evidence>
<sequence length="260" mass="29363">MTTTYTNYRLITADIDRSIERISQQPQVQRETEYYLSRIGDIKSIDDFMSDDRIYTYAMKAFGLEDMTYAKAFMRKVLTEGIDNDDAFANQLSDNKYKAFAEAFNFNRYGETATVFTRAQQGAVDMYMRQTLEEEAGTDDTGVRLALYFERNASDLTSAFSIMADEALYRVVRTVLGLSDAFAAGDIDKQAAYLEDKLDLGDFQDPEKLGTFLQRFTIMWDLENSSSSLGTSSLLMSSSSGFDISPDLMLTLNNLKLGGR</sequence>